<dbReference type="Pfam" id="PF13472">
    <property type="entry name" value="Lipase_GDSL_2"/>
    <property type="match status" value="1"/>
</dbReference>
<dbReference type="AlphaFoldDB" id="A0A939B4F1"/>
<dbReference type="Proteomes" id="UP000764045">
    <property type="component" value="Unassembled WGS sequence"/>
</dbReference>
<dbReference type="InterPro" id="IPR013830">
    <property type="entry name" value="SGNH_hydro"/>
</dbReference>
<evidence type="ECO:0000313" key="4">
    <source>
        <dbReference type="Proteomes" id="UP000764045"/>
    </source>
</evidence>
<evidence type="ECO:0000259" key="2">
    <source>
        <dbReference type="Pfam" id="PF13472"/>
    </source>
</evidence>
<dbReference type="SUPFAM" id="SSF52266">
    <property type="entry name" value="SGNH hydrolase"/>
    <property type="match status" value="1"/>
</dbReference>
<keyword evidence="4" id="KW-1185">Reference proteome</keyword>
<reference evidence="3 4" key="1">
    <citation type="journal article" date="2021" name="Sci. Rep.">
        <title>The distribution of antibiotic resistance genes in chicken gut microbiota commensals.</title>
        <authorList>
            <person name="Juricova H."/>
            <person name="Matiasovicova J."/>
            <person name="Kubasova T."/>
            <person name="Cejkova D."/>
            <person name="Rychlik I."/>
        </authorList>
    </citation>
    <scope>NUCLEOTIDE SEQUENCE [LARGE SCALE GENOMIC DNA]</scope>
    <source>
        <strain evidence="3 4">An819</strain>
    </source>
</reference>
<name>A0A939B4F1_9BACT</name>
<evidence type="ECO:0000313" key="3">
    <source>
        <dbReference type="EMBL" id="MBM6661510.1"/>
    </source>
</evidence>
<dbReference type="CDD" id="cd00229">
    <property type="entry name" value="SGNH_hydrolase"/>
    <property type="match status" value="1"/>
</dbReference>
<feature type="chain" id="PRO_5036990170" evidence="1">
    <location>
        <begin position="27"/>
        <end position="230"/>
    </location>
</feature>
<gene>
    <name evidence="3" type="ORF">H6B30_07045</name>
</gene>
<protein>
    <submittedName>
        <fullName evidence="3">SGNH/GDSL hydrolase family protein</fullName>
    </submittedName>
</protein>
<dbReference type="GO" id="GO:0016788">
    <property type="term" value="F:hydrolase activity, acting on ester bonds"/>
    <property type="evidence" value="ECO:0007669"/>
    <property type="project" value="UniProtKB-ARBA"/>
</dbReference>
<evidence type="ECO:0000256" key="1">
    <source>
        <dbReference type="SAM" id="SignalP"/>
    </source>
</evidence>
<dbReference type="Gene3D" id="3.40.50.1110">
    <property type="entry name" value="SGNH hydrolase"/>
    <property type="match status" value="1"/>
</dbReference>
<dbReference type="InterPro" id="IPR036514">
    <property type="entry name" value="SGNH_hydro_sf"/>
</dbReference>
<comment type="caution">
    <text evidence="3">The sequence shown here is derived from an EMBL/GenBank/DDBJ whole genome shotgun (WGS) entry which is preliminary data.</text>
</comment>
<feature type="domain" description="SGNH hydrolase-type esterase" evidence="2">
    <location>
        <begin position="39"/>
        <end position="215"/>
    </location>
</feature>
<proteinExistence type="predicted"/>
<feature type="signal peptide" evidence="1">
    <location>
        <begin position="1"/>
        <end position="26"/>
    </location>
</feature>
<keyword evidence="3" id="KW-0378">Hydrolase</keyword>
<sequence length="230" mass="25692">MHVFLFMKKILLVMAAAIIAAASVVAGDPDPLMGKKMGVIGDSYVRNHREPVENTWHYKFAMKHGMRYYNYGRNGNCISVDLARWGEGMYRRYADMADSLDLVVVIGGHNDAARLDSIGMGLFRERLGVLCRGLIEKYPRAQIVFFTPWVCDGFAGSNRERVVDAMLSVCGSYGIPVFDAARRGGIYAGSATFRRIYFQGGGTRDTAHLNSRGHDRFLPVAESFILQYTE</sequence>
<keyword evidence="1" id="KW-0732">Signal</keyword>
<organism evidence="3 4">
    <name type="scientific">Marseilla massiliensis</name>
    <dbReference type="NCBI Taxonomy" id="1841864"/>
    <lineage>
        <taxon>Bacteria</taxon>
        <taxon>Pseudomonadati</taxon>
        <taxon>Bacteroidota</taxon>
        <taxon>Bacteroidia</taxon>
        <taxon>Bacteroidales</taxon>
        <taxon>Prevotellaceae</taxon>
        <taxon>Marseilla</taxon>
    </lineage>
</organism>
<accession>A0A939B4F1</accession>
<dbReference type="EMBL" id="JACJJL010000009">
    <property type="protein sequence ID" value="MBM6661510.1"/>
    <property type="molecule type" value="Genomic_DNA"/>
</dbReference>